<sequence length="58" mass="6998">MEPFLLMTYFFGTFLPVMFQSPWTSIILLYVKIRLQFLFICYPFNECCHMYSLKAPLC</sequence>
<keyword evidence="1" id="KW-0472">Membrane</keyword>
<evidence type="ECO:0000256" key="1">
    <source>
        <dbReference type="SAM" id="Phobius"/>
    </source>
</evidence>
<dbReference type="Proteomes" id="UP000054359">
    <property type="component" value="Unassembled WGS sequence"/>
</dbReference>
<accession>A0A087TL34</accession>
<keyword evidence="1" id="KW-1133">Transmembrane helix</keyword>
<reference evidence="2 3" key="1">
    <citation type="submission" date="2013-11" db="EMBL/GenBank/DDBJ databases">
        <title>Genome sequencing of Stegodyphus mimosarum.</title>
        <authorList>
            <person name="Bechsgaard J."/>
        </authorList>
    </citation>
    <scope>NUCLEOTIDE SEQUENCE [LARGE SCALE GENOMIC DNA]</scope>
</reference>
<dbReference type="AlphaFoldDB" id="A0A087TL34"/>
<keyword evidence="1" id="KW-0812">Transmembrane</keyword>
<gene>
    <name evidence="2" type="ORF">X975_08583</name>
</gene>
<name>A0A087TL34_STEMI</name>
<feature type="non-terminal residue" evidence="2">
    <location>
        <position position="58"/>
    </location>
</feature>
<proteinExistence type="predicted"/>
<keyword evidence="3" id="KW-1185">Reference proteome</keyword>
<dbReference type="EMBL" id="KK115720">
    <property type="protein sequence ID" value="KFM65823.1"/>
    <property type="molecule type" value="Genomic_DNA"/>
</dbReference>
<feature type="transmembrane region" description="Helical" evidence="1">
    <location>
        <begin position="6"/>
        <end position="31"/>
    </location>
</feature>
<organism evidence="2 3">
    <name type="scientific">Stegodyphus mimosarum</name>
    <name type="common">African social velvet spider</name>
    <dbReference type="NCBI Taxonomy" id="407821"/>
    <lineage>
        <taxon>Eukaryota</taxon>
        <taxon>Metazoa</taxon>
        <taxon>Ecdysozoa</taxon>
        <taxon>Arthropoda</taxon>
        <taxon>Chelicerata</taxon>
        <taxon>Arachnida</taxon>
        <taxon>Araneae</taxon>
        <taxon>Araneomorphae</taxon>
        <taxon>Entelegynae</taxon>
        <taxon>Eresoidea</taxon>
        <taxon>Eresidae</taxon>
        <taxon>Stegodyphus</taxon>
    </lineage>
</organism>
<evidence type="ECO:0000313" key="3">
    <source>
        <dbReference type="Proteomes" id="UP000054359"/>
    </source>
</evidence>
<protein>
    <submittedName>
        <fullName evidence="2">Uncharacterized protein</fullName>
    </submittedName>
</protein>
<evidence type="ECO:0000313" key="2">
    <source>
        <dbReference type="EMBL" id="KFM65823.1"/>
    </source>
</evidence>